<dbReference type="Gene3D" id="3.50.7.10">
    <property type="entry name" value="GroEL"/>
    <property type="match status" value="1"/>
</dbReference>
<dbReference type="Gene3D" id="3.30.260.10">
    <property type="entry name" value="TCP-1-like chaperonin intermediate domain"/>
    <property type="match status" value="1"/>
</dbReference>
<dbReference type="InterPro" id="IPR027409">
    <property type="entry name" value="GroEL-like_apical_dom_sf"/>
</dbReference>
<keyword evidence="2" id="KW-1185">Reference proteome</keyword>
<dbReference type="PANTHER" id="PTHR46883">
    <property type="entry name" value="BARDET-BIEDL SYNDROME 12 PROTEIN"/>
    <property type="match status" value="1"/>
</dbReference>
<dbReference type="EMBL" id="JH767151">
    <property type="protein sequence ID" value="EQC35490.1"/>
    <property type="molecule type" value="Genomic_DNA"/>
</dbReference>
<dbReference type="VEuPathDB" id="FungiDB:SDRG_07198"/>
<dbReference type="STRING" id="1156394.T0QNU3"/>
<evidence type="ECO:0000313" key="2">
    <source>
        <dbReference type="Proteomes" id="UP000030762"/>
    </source>
</evidence>
<protein>
    <submittedName>
        <fullName evidence="1">Uncharacterized protein</fullName>
    </submittedName>
</protein>
<dbReference type="OrthoDB" id="79299at2759"/>
<name>T0QNU3_SAPDV</name>
<proteinExistence type="predicted"/>
<dbReference type="InterPro" id="IPR042984">
    <property type="entry name" value="BBS12"/>
</dbReference>
<organism evidence="1 2">
    <name type="scientific">Saprolegnia diclina (strain VS20)</name>
    <dbReference type="NCBI Taxonomy" id="1156394"/>
    <lineage>
        <taxon>Eukaryota</taxon>
        <taxon>Sar</taxon>
        <taxon>Stramenopiles</taxon>
        <taxon>Oomycota</taxon>
        <taxon>Saprolegniomycetes</taxon>
        <taxon>Saprolegniales</taxon>
        <taxon>Saprolegniaceae</taxon>
        <taxon>Saprolegnia</taxon>
    </lineage>
</organism>
<dbReference type="InterPro" id="IPR027410">
    <property type="entry name" value="TCP-1-like_intermed_sf"/>
</dbReference>
<reference evidence="1 2" key="1">
    <citation type="submission" date="2012-04" db="EMBL/GenBank/DDBJ databases">
        <title>The Genome Sequence of Saprolegnia declina VS20.</title>
        <authorList>
            <consortium name="The Broad Institute Genome Sequencing Platform"/>
            <person name="Russ C."/>
            <person name="Nusbaum C."/>
            <person name="Tyler B."/>
            <person name="van West P."/>
            <person name="Dieguez-Uribeondo J."/>
            <person name="de Bruijn I."/>
            <person name="Tripathy S."/>
            <person name="Jiang R."/>
            <person name="Young S.K."/>
            <person name="Zeng Q."/>
            <person name="Gargeya S."/>
            <person name="Fitzgerald M."/>
            <person name="Haas B."/>
            <person name="Abouelleil A."/>
            <person name="Alvarado L."/>
            <person name="Arachchi H.M."/>
            <person name="Berlin A."/>
            <person name="Chapman S.B."/>
            <person name="Goldberg J."/>
            <person name="Griggs A."/>
            <person name="Gujja S."/>
            <person name="Hansen M."/>
            <person name="Howarth C."/>
            <person name="Imamovic A."/>
            <person name="Larimer J."/>
            <person name="McCowen C."/>
            <person name="Montmayeur A."/>
            <person name="Murphy C."/>
            <person name="Neiman D."/>
            <person name="Pearson M."/>
            <person name="Priest M."/>
            <person name="Roberts A."/>
            <person name="Saif S."/>
            <person name="Shea T."/>
            <person name="Sisk P."/>
            <person name="Sykes S."/>
            <person name="Wortman J."/>
            <person name="Nusbaum C."/>
            <person name="Birren B."/>
        </authorList>
    </citation>
    <scope>NUCLEOTIDE SEQUENCE [LARGE SCALE GENOMIC DNA]</scope>
    <source>
        <strain evidence="1 2">VS20</strain>
    </source>
</reference>
<dbReference type="InterPro" id="IPR027413">
    <property type="entry name" value="GROEL-like_equatorial_sf"/>
</dbReference>
<evidence type="ECO:0000313" key="1">
    <source>
        <dbReference type="EMBL" id="EQC35490.1"/>
    </source>
</evidence>
<dbReference type="GO" id="GO:0051131">
    <property type="term" value="P:chaperone-mediated protein complex assembly"/>
    <property type="evidence" value="ECO:0007669"/>
    <property type="project" value="InterPro"/>
</dbReference>
<sequence length="493" mass="52987">MGFRLDRTSLLPGFAALTATAATLLGPLRAHKLIVDGDESRLTSHIAVVLRSVASESPTMGLLRDAVTAHDRAHGTGCTLLVNLVHAFAEAALVLQAQSIDPIDIASRFQDALAIALATCDRMVINVHEWLREASFQSARGSPLEALGAALISDEWEEAMAMALAIAHKIPSLLSDAYRSLTAVHWYPTAGATNTRLVDGLVVPVDLAPSLARSPTHVASMVLIDGSIAFSQALCDALVASHADGLVAAYGIDAQLDDWCRAHHVVCFATLQLHAVAAAFQVPVFESTSVFVSSPQVSHLAPSVLVQRYQGSGAVDRTAEDDEPTMGFLQLTRPGLRHVSLFVRRSCLSLAQDAVKTIQSCLARLHHARYDDRMLPGGGAVLVAIAAALQSRENLAVIATAFESTGLQLLQNASSLPYLEAKSTWRRVYAAYRAGFHESDKFLETAFYGRQLRLLDDHRVRFDSYVSTKDGLRAATRLVTMTAMLGPAVINVP</sequence>
<dbReference type="AlphaFoldDB" id="T0QNU3"/>
<dbReference type="Pfam" id="PF00118">
    <property type="entry name" value="Cpn60_TCP1"/>
    <property type="match status" value="1"/>
</dbReference>
<dbReference type="PANTHER" id="PTHR46883:SF1">
    <property type="entry name" value="BARDET-BIEDL SYNDROME 12 PROTEIN"/>
    <property type="match status" value="1"/>
</dbReference>
<dbReference type="GO" id="GO:0045494">
    <property type="term" value="P:photoreceptor cell maintenance"/>
    <property type="evidence" value="ECO:0007669"/>
    <property type="project" value="TreeGrafter"/>
</dbReference>
<dbReference type="GO" id="GO:0005524">
    <property type="term" value="F:ATP binding"/>
    <property type="evidence" value="ECO:0007669"/>
    <property type="project" value="InterPro"/>
</dbReference>
<dbReference type="InterPro" id="IPR002423">
    <property type="entry name" value="Cpn60/GroEL/TCP-1"/>
</dbReference>
<dbReference type="Proteomes" id="UP000030762">
    <property type="component" value="Unassembled WGS sequence"/>
</dbReference>
<dbReference type="GeneID" id="19947925"/>
<dbReference type="Gene3D" id="1.10.560.10">
    <property type="entry name" value="GroEL-like equatorial domain"/>
    <property type="match status" value="1"/>
</dbReference>
<dbReference type="RefSeq" id="XP_008611240.1">
    <property type="nucleotide sequence ID" value="XM_008613018.1"/>
</dbReference>
<accession>T0QNU3</accession>
<gene>
    <name evidence="1" type="ORF">SDRG_07198</name>
</gene>
<dbReference type="InParanoid" id="T0QNU3"/>
<dbReference type="SUPFAM" id="SSF48592">
    <property type="entry name" value="GroEL equatorial domain-like"/>
    <property type="match status" value="1"/>
</dbReference>